<gene>
    <name evidence="3" type="ORF">NBH00_02965</name>
</gene>
<protein>
    <submittedName>
        <fullName evidence="3">Phosphotransferase family protein</fullName>
    </submittedName>
</protein>
<dbReference type="InterPro" id="IPR011009">
    <property type="entry name" value="Kinase-like_dom_sf"/>
</dbReference>
<dbReference type="SUPFAM" id="SSF56112">
    <property type="entry name" value="Protein kinase-like (PK-like)"/>
    <property type="match status" value="1"/>
</dbReference>
<feature type="domain" description="Aminoglycoside phosphotransferase" evidence="2">
    <location>
        <begin position="30"/>
        <end position="256"/>
    </location>
</feature>
<dbReference type="InterPro" id="IPR041726">
    <property type="entry name" value="ACAD10_11_N"/>
</dbReference>
<keyword evidence="4" id="KW-1185">Reference proteome</keyword>
<accession>A0ABY5DUB5</accession>
<dbReference type="RefSeq" id="WP_254571866.1">
    <property type="nucleotide sequence ID" value="NZ_CP098502.1"/>
</dbReference>
<dbReference type="Proteomes" id="UP001056035">
    <property type="component" value="Chromosome"/>
</dbReference>
<dbReference type="Pfam" id="PF01636">
    <property type="entry name" value="APH"/>
    <property type="match status" value="1"/>
</dbReference>
<dbReference type="Gene3D" id="3.30.200.20">
    <property type="entry name" value="Phosphorylase Kinase, domain 1"/>
    <property type="match status" value="1"/>
</dbReference>
<evidence type="ECO:0000256" key="1">
    <source>
        <dbReference type="SAM" id="MobiDB-lite"/>
    </source>
</evidence>
<feature type="region of interest" description="Disordered" evidence="1">
    <location>
        <begin position="1"/>
        <end position="31"/>
    </location>
</feature>
<dbReference type="InterPro" id="IPR002575">
    <property type="entry name" value="Aminoglycoside_PTrfase"/>
</dbReference>
<reference evidence="3 4" key="1">
    <citation type="submission" date="2022-06" db="EMBL/GenBank/DDBJ databases">
        <title>Paraconexibacter antarcticus.</title>
        <authorList>
            <person name="Kim C.S."/>
        </authorList>
    </citation>
    <scope>NUCLEOTIDE SEQUENCE [LARGE SCALE GENOMIC DNA]</scope>
    <source>
        <strain evidence="3 4">02-257</strain>
    </source>
</reference>
<evidence type="ECO:0000313" key="3">
    <source>
        <dbReference type="EMBL" id="UTI65179.1"/>
    </source>
</evidence>
<dbReference type="InterPro" id="IPR051678">
    <property type="entry name" value="AGP_Transferase"/>
</dbReference>
<feature type="compositionally biased region" description="Basic and acidic residues" evidence="1">
    <location>
        <begin position="14"/>
        <end position="23"/>
    </location>
</feature>
<dbReference type="CDD" id="cd05154">
    <property type="entry name" value="ACAD10_11_N-like"/>
    <property type="match status" value="1"/>
</dbReference>
<organism evidence="3 4">
    <name type="scientific">Paraconexibacter antarcticus</name>
    <dbReference type="NCBI Taxonomy" id="2949664"/>
    <lineage>
        <taxon>Bacteria</taxon>
        <taxon>Bacillati</taxon>
        <taxon>Actinomycetota</taxon>
        <taxon>Thermoleophilia</taxon>
        <taxon>Solirubrobacterales</taxon>
        <taxon>Paraconexibacteraceae</taxon>
        <taxon>Paraconexibacter</taxon>
    </lineage>
</organism>
<evidence type="ECO:0000259" key="2">
    <source>
        <dbReference type="Pfam" id="PF01636"/>
    </source>
</evidence>
<dbReference type="EMBL" id="CP098502">
    <property type="protein sequence ID" value="UTI65179.1"/>
    <property type="molecule type" value="Genomic_DNA"/>
</dbReference>
<dbReference type="PANTHER" id="PTHR21310">
    <property type="entry name" value="AMINOGLYCOSIDE PHOSPHOTRANSFERASE-RELATED-RELATED"/>
    <property type="match status" value="1"/>
</dbReference>
<dbReference type="PANTHER" id="PTHR21310:SF57">
    <property type="entry name" value="BLR2944 PROTEIN"/>
    <property type="match status" value="1"/>
</dbReference>
<sequence>MPETAPDPAALRETLVEAGERDPGAGLSAAPLAGGASRELWALTPAGAAGPAWVLRRDPAGETPQTSRAGEFAVQQAAYDAGVPVPRPVAVEEAGGRFGTAGMLMAWVDGEAIPRRVMREPALQDARATLPRGLGTALAALRAMDTSALGTHAPSPVDAAATALEAVRAQLDETGQALPTLELALRWLRLRLPPPTPPSVVHGDFRLGNFIVGPDGLRAIVDWEFWHLGDPAEDLAWVCARPWRFGVDAQPVAGIGPLDELLGGFGGDVDRDRLRWWGVLVQAKWGAYCARQAALRRAGEHASLERTVLARRVAEAEWDLLALMGEEDAR</sequence>
<dbReference type="Gene3D" id="3.90.1200.10">
    <property type="match status" value="1"/>
</dbReference>
<name>A0ABY5DUB5_9ACTN</name>
<proteinExistence type="predicted"/>
<evidence type="ECO:0000313" key="4">
    <source>
        <dbReference type="Proteomes" id="UP001056035"/>
    </source>
</evidence>